<name>A0A381P247_9ZZZZ</name>
<organism evidence="2">
    <name type="scientific">marine metagenome</name>
    <dbReference type="NCBI Taxonomy" id="408172"/>
    <lineage>
        <taxon>unclassified sequences</taxon>
        <taxon>metagenomes</taxon>
        <taxon>ecological metagenomes</taxon>
    </lineage>
</organism>
<dbReference type="AlphaFoldDB" id="A0A381P247"/>
<dbReference type="Gene3D" id="3.10.490.10">
    <property type="entry name" value="Gamma-glutamyl cyclotransferase-like"/>
    <property type="match status" value="1"/>
</dbReference>
<dbReference type="EMBL" id="UINC01000777">
    <property type="protein sequence ID" value="SUZ60991.1"/>
    <property type="molecule type" value="Genomic_DNA"/>
</dbReference>
<feature type="domain" description="Gamma-glutamylcyclotransferase AIG2-like" evidence="1">
    <location>
        <begin position="2"/>
        <end position="78"/>
    </location>
</feature>
<dbReference type="InterPro" id="IPR009288">
    <property type="entry name" value="AIG2-like_dom"/>
</dbReference>
<reference evidence="2" key="1">
    <citation type="submission" date="2018-05" db="EMBL/GenBank/DDBJ databases">
        <authorList>
            <person name="Lanie J.A."/>
            <person name="Ng W.-L."/>
            <person name="Kazmierczak K.M."/>
            <person name="Andrzejewski T.M."/>
            <person name="Davidsen T.M."/>
            <person name="Wayne K.J."/>
            <person name="Tettelin H."/>
            <person name="Glass J.I."/>
            <person name="Rusch D."/>
            <person name="Podicherti R."/>
            <person name="Tsui H.-C.T."/>
            <person name="Winkler M.E."/>
        </authorList>
    </citation>
    <scope>NUCLEOTIDE SEQUENCE</scope>
</reference>
<gene>
    <name evidence="2" type="ORF">METZ01_LOCUS13845</name>
</gene>
<dbReference type="Pfam" id="PF06094">
    <property type="entry name" value="GGACT"/>
    <property type="match status" value="1"/>
</dbReference>
<evidence type="ECO:0000313" key="2">
    <source>
        <dbReference type="EMBL" id="SUZ60991.1"/>
    </source>
</evidence>
<protein>
    <recommendedName>
        <fullName evidence="1">Gamma-glutamylcyclotransferase AIG2-like domain-containing protein</fullName>
    </recommendedName>
</protein>
<sequence length="80" mass="8757">MGYPAALFDRVGVIHGVRFRLDPQRCSQALSLLDEIEGAVDGLYHRISLVTAMGVHAHAYQYGGHPEGLVDLPDGNWLGR</sequence>
<accession>A0A381P247</accession>
<evidence type="ECO:0000259" key="1">
    <source>
        <dbReference type="Pfam" id="PF06094"/>
    </source>
</evidence>
<proteinExistence type="predicted"/>
<dbReference type="InterPro" id="IPR036568">
    <property type="entry name" value="GGCT-like_sf"/>
</dbReference>
<dbReference type="SUPFAM" id="SSF110857">
    <property type="entry name" value="Gamma-glutamyl cyclotransferase-like"/>
    <property type="match status" value="1"/>
</dbReference>